<gene>
    <name evidence="3" type="ORF">DSM04_104487</name>
</gene>
<dbReference type="SMART" id="SM00899">
    <property type="entry name" value="FeoA"/>
    <property type="match status" value="1"/>
</dbReference>
<dbReference type="PANTHER" id="PTHR42954">
    <property type="entry name" value="FE(2+) TRANSPORT PROTEIN A"/>
    <property type="match status" value="1"/>
</dbReference>
<dbReference type="GO" id="GO:0046914">
    <property type="term" value="F:transition metal ion binding"/>
    <property type="evidence" value="ECO:0007669"/>
    <property type="project" value="InterPro"/>
</dbReference>
<dbReference type="InterPro" id="IPR038157">
    <property type="entry name" value="FeoA_core_dom"/>
</dbReference>
<dbReference type="InterPro" id="IPR007167">
    <property type="entry name" value="Fe-transptr_FeoA-like"/>
</dbReference>
<keyword evidence="4" id="KW-1185">Reference proteome</keyword>
<dbReference type="InterPro" id="IPR052713">
    <property type="entry name" value="FeoA"/>
</dbReference>
<evidence type="ECO:0000256" key="1">
    <source>
        <dbReference type="ARBA" id="ARBA00023004"/>
    </source>
</evidence>
<sequence length="144" mass="16294">MKSVLILKSALNILLINAYAHNTLRIEQLLTSRPALAHLNLDYRVKSFYICCISITFALFKFNLNKLTTSLDLLKRGEKAIIVEFTLDMVPLKLLEMGCLPGNEVELVQIAPFKDPMYLNINGSHLAIRKETASHITVEKLSHE</sequence>
<feature type="domain" description="Ferrous iron transporter FeoA-like" evidence="2">
    <location>
        <begin position="69"/>
        <end position="140"/>
    </location>
</feature>
<accession>A0A4V1KPA3</accession>
<dbReference type="Pfam" id="PF04023">
    <property type="entry name" value="FeoA"/>
    <property type="match status" value="1"/>
</dbReference>
<organism evidence="3 4">
    <name type="scientific">Leeuwenhoekiella aestuarii</name>
    <dbReference type="NCBI Taxonomy" id="2249426"/>
    <lineage>
        <taxon>Bacteria</taxon>
        <taxon>Pseudomonadati</taxon>
        <taxon>Bacteroidota</taxon>
        <taxon>Flavobacteriia</taxon>
        <taxon>Flavobacteriales</taxon>
        <taxon>Flavobacteriaceae</taxon>
        <taxon>Leeuwenhoekiella</taxon>
    </lineage>
</organism>
<dbReference type="Gene3D" id="2.30.30.90">
    <property type="match status" value="1"/>
</dbReference>
<dbReference type="EMBL" id="QOVI01000004">
    <property type="protein sequence ID" value="RXG14377.1"/>
    <property type="molecule type" value="Genomic_DNA"/>
</dbReference>
<reference evidence="3 4" key="1">
    <citation type="submission" date="2018-07" db="EMBL/GenBank/DDBJ databases">
        <title>Leeuwenhoekiella genomics.</title>
        <authorList>
            <person name="Tahon G."/>
            <person name="Willems A."/>
        </authorList>
    </citation>
    <scope>NUCLEOTIDE SEQUENCE [LARGE SCALE GENOMIC DNA]</scope>
    <source>
        <strain evidence="3 4">R-50232</strain>
    </source>
</reference>
<evidence type="ECO:0000313" key="3">
    <source>
        <dbReference type="EMBL" id="RXG14377.1"/>
    </source>
</evidence>
<dbReference type="Proteomes" id="UP000289821">
    <property type="component" value="Unassembled WGS sequence"/>
</dbReference>
<dbReference type="InterPro" id="IPR008988">
    <property type="entry name" value="Transcriptional_repressor_C"/>
</dbReference>
<dbReference type="SUPFAM" id="SSF50037">
    <property type="entry name" value="C-terminal domain of transcriptional repressors"/>
    <property type="match status" value="1"/>
</dbReference>
<protein>
    <submittedName>
        <fullName evidence="3">Fe2+ transport system protein FeoA</fullName>
    </submittedName>
</protein>
<evidence type="ECO:0000259" key="2">
    <source>
        <dbReference type="SMART" id="SM00899"/>
    </source>
</evidence>
<keyword evidence="1" id="KW-0408">Iron</keyword>
<name>A0A4V1KPA3_9FLAO</name>
<dbReference type="PANTHER" id="PTHR42954:SF2">
    <property type="entry name" value="FE(2+) TRANSPORT PROTEIN A"/>
    <property type="match status" value="1"/>
</dbReference>
<proteinExistence type="predicted"/>
<evidence type="ECO:0000313" key="4">
    <source>
        <dbReference type="Proteomes" id="UP000289821"/>
    </source>
</evidence>
<comment type="caution">
    <text evidence="3">The sequence shown here is derived from an EMBL/GenBank/DDBJ whole genome shotgun (WGS) entry which is preliminary data.</text>
</comment>
<dbReference type="AlphaFoldDB" id="A0A4V1KPA3"/>